<dbReference type="Proteomes" id="UP001634394">
    <property type="component" value="Unassembled WGS sequence"/>
</dbReference>
<protein>
    <submittedName>
        <fullName evidence="2">Uncharacterized protein</fullName>
    </submittedName>
</protein>
<evidence type="ECO:0000256" key="1">
    <source>
        <dbReference type="SAM" id="MobiDB-lite"/>
    </source>
</evidence>
<gene>
    <name evidence="2" type="ORF">ACJMK2_006049</name>
</gene>
<feature type="compositionally biased region" description="Polar residues" evidence="1">
    <location>
        <begin position="615"/>
        <end position="632"/>
    </location>
</feature>
<organism evidence="2 3">
    <name type="scientific">Sinanodonta woodiana</name>
    <name type="common">Chinese pond mussel</name>
    <name type="synonym">Anodonta woodiana</name>
    <dbReference type="NCBI Taxonomy" id="1069815"/>
    <lineage>
        <taxon>Eukaryota</taxon>
        <taxon>Metazoa</taxon>
        <taxon>Spiralia</taxon>
        <taxon>Lophotrochozoa</taxon>
        <taxon>Mollusca</taxon>
        <taxon>Bivalvia</taxon>
        <taxon>Autobranchia</taxon>
        <taxon>Heteroconchia</taxon>
        <taxon>Palaeoheterodonta</taxon>
        <taxon>Unionida</taxon>
        <taxon>Unionoidea</taxon>
        <taxon>Unionidae</taxon>
        <taxon>Unioninae</taxon>
        <taxon>Sinanodonta</taxon>
    </lineage>
</organism>
<accession>A0ABD3VRY9</accession>
<feature type="compositionally biased region" description="Basic and acidic residues" evidence="1">
    <location>
        <begin position="603"/>
        <end position="613"/>
    </location>
</feature>
<feature type="region of interest" description="Disordered" evidence="1">
    <location>
        <begin position="527"/>
        <end position="669"/>
    </location>
</feature>
<keyword evidence="3" id="KW-1185">Reference proteome</keyword>
<evidence type="ECO:0000313" key="2">
    <source>
        <dbReference type="EMBL" id="KAL3864359.1"/>
    </source>
</evidence>
<dbReference type="AlphaFoldDB" id="A0ABD3VRY9"/>
<sequence>MATQLTKYDIVIFYGPKYTGKSLFFTEKLSQTHVVVCPSEIFSKNESLGLRDIMIHATKLLREGKMIAFVDENASRALRESYIKYMNRKHPDKKICILELLPSCGMDHLLWSREFRVADMAAKIEWDDQGVNMVSESLDDSQILKWFHDNADGSNTLCPSEIVDTPNKDEGVEIAREKIPLMTTSVFKFEVPVLYIQWESIQGSQSEKKLKQNVSKAVRLWSQSNPCGRIIFIHDGSQVKTGETTLSQQCCEVREIMQDFVCQFTDCPLYLLHLENADEAGGYVTPPKPGLLAFLQKRHHLNLQSKSSIYLYHTSNHQHMAEGAGLQNIKVSRVVQNPSLVLSQSASAKASMPVLLKDLQVKLDSSWSDADPVIPLYRTRDKYQNSFTSCFLGCGRREYMFAKEWDIVERYQKQYAEKARRVNDLESVIDTRDIFSLLTPSGGNDLRTTVPISSTMCHNEGDIPRDLPKWMLGRSPGSTLKSRSNSSASVDVKIRHTEYVMTEMELTLTAEEILRQASREDLIEIARSGQQQKRKTVSERNAKVYENQECNRTVVKEPQHSDDNLNKDTDKDDTNDFSHPQRNDILDDLFDTSKNKSPKKKARLDFENMDKVPENPNSSRKMWKTPQNSFLKETSLHGGGDVDRSSQKTCISGHASHEDSDAKTGNNDKLGLSAEENVIRSDHMKHDLATSFIESSKKRPAADLSILDEIFS</sequence>
<name>A0ABD3VRY9_SINWO</name>
<feature type="compositionally biased region" description="Basic and acidic residues" evidence="1">
    <location>
        <begin position="554"/>
        <end position="585"/>
    </location>
</feature>
<dbReference type="EMBL" id="JBJQND010000010">
    <property type="protein sequence ID" value="KAL3864359.1"/>
    <property type="molecule type" value="Genomic_DNA"/>
</dbReference>
<proteinExistence type="predicted"/>
<evidence type="ECO:0000313" key="3">
    <source>
        <dbReference type="Proteomes" id="UP001634394"/>
    </source>
</evidence>
<reference evidence="2 3" key="1">
    <citation type="submission" date="2024-11" db="EMBL/GenBank/DDBJ databases">
        <title>Chromosome-level genome assembly of the freshwater bivalve Anodonta woodiana.</title>
        <authorList>
            <person name="Chen X."/>
        </authorList>
    </citation>
    <scope>NUCLEOTIDE SEQUENCE [LARGE SCALE GENOMIC DNA]</scope>
    <source>
        <strain evidence="2">MN2024</strain>
        <tissue evidence="2">Gills</tissue>
    </source>
</reference>
<comment type="caution">
    <text evidence="2">The sequence shown here is derived from an EMBL/GenBank/DDBJ whole genome shotgun (WGS) entry which is preliminary data.</text>
</comment>